<organism evidence="2 3">
    <name type="scientific">Colletotrichum chrysophilum</name>
    <dbReference type="NCBI Taxonomy" id="1836956"/>
    <lineage>
        <taxon>Eukaryota</taxon>
        <taxon>Fungi</taxon>
        <taxon>Dikarya</taxon>
        <taxon>Ascomycota</taxon>
        <taxon>Pezizomycotina</taxon>
        <taxon>Sordariomycetes</taxon>
        <taxon>Hypocreomycetidae</taxon>
        <taxon>Glomerellales</taxon>
        <taxon>Glomerellaceae</taxon>
        <taxon>Colletotrichum</taxon>
        <taxon>Colletotrichum gloeosporioides species complex</taxon>
    </lineage>
</organism>
<proteinExistence type="predicted"/>
<feature type="region of interest" description="Disordered" evidence="1">
    <location>
        <begin position="13"/>
        <end position="49"/>
    </location>
</feature>
<sequence>MLSRLGQFFAHESSKSCPAPRSYSRGAVADPSPRQTPPRHTARPHGIDQWTPSSLMLRSPVQLQGPWGPFVRSTCKFPHTHTHTYTHTRELPSPCSCVLWRFNCLPVHRWRWMEKLRGMPKSSNDCHTGGAETGVSVCIVYRVPATHFAYICVNG</sequence>
<reference evidence="2" key="1">
    <citation type="submission" date="2023-01" db="EMBL/GenBank/DDBJ databases">
        <title>Colletotrichum chrysophilum M932 genome sequence.</title>
        <authorList>
            <person name="Baroncelli R."/>
        </authorList>
    </citation>
    <scope>NUCLEOTIDE SEQUENCE</scope>
    <source>
        <strain evidence="2">M932</strain>
    </source>
</reference>
<gene>
    <name evidence="2" type="ORF">CCHR01_10086</name>
</gene>
<evidence type="ECO:0000313" key="2">
    <source>
        <dbReference type="EMBL" id="KAK1847296.1"/>
    </source>
</evidence>
<keyword evidence="3" id="KW-1185">Reference proteome</keyword>
<accession>A0AAD9AFL3</accession>
<evidence type="ECO:0000256" key="1">
    <source>
        <dbReference type="SAM" id="MobiDB-lite"/>
    </source>
</evidence>
<dbReference type="Proteomes" id="UP001243330">
    <property type="component" value="Unassembled WGS sequence"/>
</dbReference>
<comment type="caution">
    <text evidence="2">The sequence shown here is derived from an EMBL/GenBank/DDBJ whole genome shotgun (WGS) entry which is preliminary data.</text>
</comment>
<evidence type="ECO:0000313" key="3">
    <source>
        <dbReference type="Proteomes" id="UP001243330"/>
    </source>
</evidence>
<dbReference type="AlphaFoldDB" id="A0AAD9AFL3"/>
<dbReference type="EMBL" id="JAQOWY010000207">
    <property type="protein sequence ID" value="KAK1847296.1"/>
    <property type="molecule type" value="Genomic_DNA"/>
</dbReference>
<name>A0AAD9AFL3_9PEZI</name>
<protein>
    <submittedName>
        <fullName evidence="2">Uncharacterized protein</fullName>
    </submittedName>
</protein>